<dbReference type="InterPro" id="IPR041698">
    <property type="entry name" value="Methyltransf_25"/>
</dbReference>
<reference evidence="6" key="1">
    <citation type="journal article" date="2019" name="Int. J. Syst. Evol. Microbiol.">
        <title>The Global Catalogue of Microorganisms (GCM) 10K type strain sequencing project: providing services to taxonomists for standard genome sequencing and annotation.</title>
        <authorList>
            <consortium name="The Broad Institute Genomics Platform"/>
            <consortium name="The Broad Institute Genome Sequencing Center for Infectious Disease"/>
            <person name="Wu L."/>
            <person name="Ma J."/>
        </authorList>
    </citation>
    <scope>NUCLEOTIDE SEQUENCE [LARGE SCALE GENOMIC DNA]</scope>
    <source>
        <strain evidence="6">CCUG 57401</strain>
    </source>
</reference>
<accession>A0ABW0NEV8</accession>
<comment type="caution">
    <text evidence="5">The sequence shown here is derived from an EMBL/GenBank/DDBJ whole genome shotgun (WGS) entry which is preliminary data.</text>
</comment>
<dbReference type="EMBL" id="JBHSMF010000006">
    <property type="protein sequence ID" value="MFC5498491.1"/>
    <property type="molecule type" value="Genomic_DNA"/>
</dbReference>
<evidence type="ECO:0000259" key="4">
    <source>
        <dbReference type="Pfam" id="PF13649"/>
    </source>
</evidence>
<keyword evidence="6" id="KW-1185">Reference proteome</keyword>
<dbReference type="RefSeq" id="WP_376850543.1">
    <property type="nucleotide sequence ID" value="NZ_JBHSMF010000006.1"/>
</dbReference>
<dbReference type="GO" id="GO:0032259">
    <property type="term" value="P:methylation"/>
    <property type="evidence" value="ECO:0007669"/>
    <property type="project" value="UniProtKB-KW"/>
</dbReference>
<dbReference type="InterPro" id="IPR029063">
    <property type="entry name" value="SAM-dependent_MTases_sf"/>
</dbReference>
<keyword evidence="3" id="KW-0949">S-adenosyl-L-methionine</keyword>
<dbReference type="Gene3D" id="3.40.50.150">
    <property type="entry name" value="Vaccinia Virus protein VP39"/>
    <property type="match status" value="1"/>
</dbReference>
<evidence type="ECO:0000313" key="6">
    <source>
        <dbReference type="Proteomes" id="UP001596037"/>
    </source>
</evidence>
<dbReference type="PANTHER" id="PTHR43464:SF19">
    <property type="entry name" value="UBIQUINONE BIOSYNTHESIS O-METHYLTRANSFERASE, MITOCHONDRIAL"/>
    <property type="match status" value="1"/>
</dbReference>
<evidence type="ECO:0000256" key="2">
    <source>
        <dbReference type="ARBA" id="ARBA00022679"/>
    </source>
</evidence>
<evidence type="ECO:0000256" key="1">
    <source>
        <dbReference type="ARBA" id="ARBA00022603"/>
    </source>
</evidence>
<dbReference type="Proteomes" id="UP001596037">
    <property type="component" value="Unassembled WGS sequence"/>
</dbReference>
<proteinExistence type="predicted"/>
<dbReference type="GO" id="GO:0102208">
    <property type="term" value="F:2-polyprenyl-6-hydroxyphenol methylase activity"/>
    <property type="evidence" value="ECO:0007669"/>
    <property type="project" value="UniProtKB-EC"/>
</dbReference>
<dbReference type="PANTHER" id="PTHR43464">
    <property type="entry name" value="METHYLTRANSFERASE"/>
    <property type="match status" value="1"/>
</dbReference>
<evidence type="ECO:0000256" key="3">
    <source>
        <dbReference type="ARBA" id="ARBA00022691"/>
    </source>
</evidence>
<dbReference type="EC" id="2.1.1.222" evidence="5"/>
<dbReference type="Pfam" id="PF13649">
    <property type="entry name" value="Methyltransf_25"/>
    <property type="match status" value="1"/>
</dbReference>
<gene>
    <name evidence="5" type="ORF">ACFPOE_13175</name>
</gene>
<dbReference type="SUPFAM" id="SSF53335">
    <property type="entry name" value="S-adenosyl-L-methionine-dependent methyltransferases"/>
    <property type="match status" value="1"/>
</dbReference>
<dbReference type="EC" id="2.1.1.64" evidence="5"/>
<evidence type="ECO:0000313" key="5">
    <source>
        <dbReference type="EMBL" id="MFC5498491.1"/>
    </source>
</evidence>
<dbReference type="GO" id="GO:0061542">
    <property type="term" value="F:3-demethylubiquinol 3-O-methyltransferase activity"/>
    <property type="evidence" value="ECO:0007669"/>
    <property type="project" value="UniProtKB-EC"/>
</dbReference>
<dbReference type="CDD" id="cd02440">
    <property type="entry name" value="AdoMet_MTases"/>
    <property type="match status" value="1"/>
</dbReference>
<keyword evidence="1 5" id="KW-0489">Methyltransferase</keyword>
<name>A0ABW0NEV8_9BURK</name>
<keyword evidence="2 5" id="KW-0808">Transferase</keyword>
<protein>
    <submittedName>
        <fullName evidence="5">Class I SAM-dependent methyltransferase</fullName>
        <ecNumber evidence="5">2.1.1.222</ecNumber>
        <ecNumber evidence="5">2.1.1.64</ecNumber>
    </submittedName>
</protein>
<organism evidence="5 6">
    <name type="scientific">Caenimonas terrae</name>
    <dbReference type="NCBI Taxonomy" id="696074"/>
    <lineage>
        <taxon>Bacteria</taxon>
        <taxon>Pseudomonadati</taxon>
        <taxon>Pseudomonadota</taxon>
        <taxon>Betaproteobacteria</taxon>
        <taxon>Burkholderiales</taxon>
        <taxon>Comamonadaceae</taxon>
        <taxon>Caenimonas</taxon>
    </lineage>
</organism>
<feature type="domain" description="Methyltransferase" evidence="4">
    <location>
        <begin position="39"/>
        <end position="132"/>
    </location>
</feature>
<sequence length="199" mass="21600">MSSKSVEFFDQQFRRQLQQGGAELNPFELAALPYLQGRVLDFGCGLGNLAVAAARRGCQVVALDASPAAIGHLRAVAGAGQLPIEAIEADLRSYALAEDFDTVVSIGLLMFFDCPTALRQLASLQAHVRPGGIAVVNVLVEGTTYMDMFDAGGHCLFERDALQRRFEGWDLLLCEQQDFPAPDDRIKSFVTLVARRPAA</sequence>